<keyword evidence="5" id="KW-1278">Translocase</keyword>
<dbReference type="GO" id="GO:0006120">
    <property type="term" value="P:mitochondrial electron transport, NADH to ubiquinone"/>
    <property type="evidence" value="ECO:0007669"/>
    <property type="project" value="UniProtKB-ARBA"/>
</dbReference>
<evidence type="ECO:0000256" key="9">
    <source>
        <dbReference type="ARBA" id="ARBA00025820"/>
    </source>
</evidence>
<evidence type="ECO:0000313" key="17">
    <source>
        <dbReference type="Proteomes" id="UP000001307"/>
    </source>
</evidence>
<evidence type="ECO:0000256" key="2">
    <source>
        <dbReference type="ARBA" id="ARBA00021380"/>
    </source>
</evidence>
<dbReference type="GO" id="GO:0046872">
    <property type="term" value="F:metal ion binding"/>
    <property type="evidence" value="ECO:0007669"/>
    <property type="project" value="UniProtKB-KW"/>
</dbReference>
<keyword evidence="6 14" id="KW-0408">Iron</keyword>
<feature type="binding site" evidence="14">
    <location>
        <position position="120"/>
    </location>
    <ligand>
        <name>[2Fe-2S] cluster</name>
        <dbReference type="ChEBI" id="CHEBI:190135"/>
    </ligand>
</feature>
<evidence type="ECO:0000256" key="13">
    <source>
        <dbReference type="ARBA" id="ARBA00048769"/>
    </source>
</evidence>
<keyword evidence="7 14" id="KW-0411">Iron-sulfur</keyword>
<comment type="catalytic activity">
    <reaction evidence="13">
        <text>a ubiquinone + NADH + 5 H(+)(in) = a ubiquinol + NAD(+) + 4 H(+)(out)</text>
        <dbReference type="Rhea" id="RHEA:29091"/>
        <dbReference type="Rhea" id="RHEA-COMP:9565"/>
        <dbReference type="Rhea" id="RHEA-COMP:9566"/>
        <dbReference type="ChEBI" id="CHEBI:15378"/>
        <dbReference type="ChEBI" id="CHEBI:16389"/>
        <dbReference type="ChEBI" id="CHEBI:17976"/>
        <dbReference type="ChEBI" id="CHEBI:57540"/>
        <dbReference type="ChEBI" id="CHEBI:57945"/>
        <dbReference type="EC" id="7.1.1.2"/>
    </reaction>
    <physiologicalReaction direction="left-to-right" evidence="13">
        <dbReference type="Rhea" id="RHEA:29092"/>
    </physiologicalReaction>
</comment>
<dbReference type="PANTHER" id="PTHR10371:SF3">
    <property type="entry name" value="NADH DEHYDROGENASE [UBIQUINONE] FLAVOPROTEIN 2, MITOCHONDRIAL"/>
    <property type="match status" value="1"/>
</dbReference>
<dbReference type="InterPro" id="IPR042128">
    <property type="entry name" value="NuoE_dom"/>
</dbReference>
<comment type="cofactor">
    <cofactor evidence="14">
        <name>[2Fe-2S] cluster</name>
        <dbReference type="ChEBI" id="CHEBI:190135"/>
    </cofactor>
    <text evidence="14">Binds 1 [2Fe-2S] cluster.</text>
</comment>
<keyword evidence="8" id="KW-0520">NAD</keyword>
<evidence type="ECO:0000256" key="10">
    <source>
        <dbReference type="ARBA" id="ARBA00030583"/>
    </source>
</evidence>
<dbReference type="Gene3D" id="3.40.30.10">
    <property type="entry name" value="Glutaredoxin"/>
    <property type="match status" value="1"/>
</dbReference>
<evidence type="ECO:0000256" key="5">
    <source>
        <dbReference type="ARBA" id="ARBA00022967"/>
    </source>
</evidence>
<evidence type="ECO:0000256" key="14">
    <source>
        <dbReference type="PIRSR" id="PIRSR000216-1"/>
    </source>
</evidence>
<dbReference type="PANTHER" id="PTHR10371">
    <property type="entry name" value="NADH DEHYDROGENASE UBIQUINONE FLAVOPROTEIN 2, MITOCHONDRIAL"/>
    <property type="match status" value="1"/>
</dbReference>
<reference evidence="16" key="1">
    <citation type="journal article" date="2010" name="Science">
        <title>Plasticity of animal genome architecture unmasked by rapid evolution of a pelagic tunicate.</title>
        <authorList>
            <person name="Denoeud F."/>
            <person name="Henriet S."/>
            <person name="Mungpakdee S."/>
            <person name="Aury J.M."/>
            <person name="Da Silva C."/>
            <person name="Brinkmann H."/>
            <person name="Mikhaleva J."/>
            <person name="Olsen L.C."/>
            <person name="Jubin C."/>
            <person name="Canestro C."/>
            <person name="Bouquet J.M."/>
            <person name="Danks G."/>
            <person name="Poulain J."/>
            <person name="Campsteijn C."/>
            <person name="Adamski M."/>
            <person name="Cross I."/>
            <person name="Yadetie F."/>
            <person name="Muffato M."/>
            <person name="Louis A."/>
            <person name="Butcher S."/>
            <person name="Tsagkogeorga G."/>
            <person name="Konrad A."/>
            <person name="Singh S."/>
            <person name="Jensen M.F."/>
            <person name="Cong E.H."/>
            <person name="Eikeseth-Otteraa H."/>
            <person name="Noel B."/>
            <person name="Anthouard V."/>
            <person name="Porcel B.M."/>
            <person name="Kachouri-Lafond R."/>
            <person name="Nishino A."/>
            <person name="Ugolini M."/>
            <person name="Chourrout P."/>
            <person name="Nishida H."/>
            <person name="Aasland R."/>
            <person name="Huzurbazar S."/>
            <person name="Westhof E."/>
            <person name="Delsuc F."/>
            <person name="Lehrach H."/>
            <person name="Reinhardt R."/>
            <person name="Weissenbach J."/>
            <person name="Roy S.W."/>
            <person name="Artiguenave F."/>
            <person name="Postlethwait J.H."/>
            <person name="Manak J.R."/>
            <person name="Thompson E.M."/>
            <person name="Jaillon O."/>
            <person name="Du Pasquier L."/>
            <person name="Boudinot P."/>
            <person name="Liberles D.A."/>
            <person name="Volff J.N."/>
            <person name="Philippe H."/>
            <person name="Lenhard B."/>
            <person name="Roest Crollius H."/>
            <person name="Wincker P."/>
            <person name="Chourrout D."/>
        </authorList>
    </citation>
    <scope>NUCLEOTIDE SEQUENCE [LARGE SCALE GENOMIC DNA]</scope>
</reference>
<comment type="similarity">
    <text evidence="1">Belongs to the complex I 24 kDa subunit family.</text>
</comment>
<dbReference type="Gene3D" id="1.10.10.1590">
    <property type="entry name" value="NADH-quinone oxidoreductase subunit E"/>
    <property type="match status" value="1"/>
</dbReference>
<keyword evidence="3 14" id="KW-0001">2Fe-2S</keyword>
<keyword evidence="4 14" id="KW-0479">Metal-binding</keyword>
<dbReference type="FunCoup" id="E4XC04">
    <property type="interactions" value="429"/>
</dbReference>
<comment type="cofactor">
    <cofactor evidence="11">
        <name>[2Fe-2S] cluster</name>
        <dbReference type="ChEBI" id="CHEBI:190135"/>
    </cofactor>
</comment>
<dbReference type="InterPro" id="IPR036249">
    <property type="entry name" value="Thioredoxin-like_sf"/>
</dbReference>
<dbReference type="AlphaFoldDB" id="E4XC04"/>
<feature type="binding site" evidence="14">
    <location>
        <position position="125"/>
    </location>
    <ligand>
        <name>[2Fe-2S] cluster</name>
        <dbReference type="ChEBI" id="CHEBI:190135"/>
    </ligand>
</feature>
<dbReference type="FunFam" id="1.10.10.1590:FF:000001">
    <property type="entry name" value="NADH-quinone oxidoreductase subunit E"/>
    <property type="match status" value="1"/>
</dbReference>
<dbReference type="NCBIfam" id="TIGR01958">
    <property type="entry name" value="nuoE_fam"/>
    <property type="match status" value="1"/>
</dbReference>
<dbReference type="EMBL" id="FN653034">
    <property type="protein sequence ID" value="CBY09129.1"/>
    <property type="molecule type" value="Genomic_DNA"/>
</dbReference>
<dbReference type="GO" id="GO:0008137">
    <property type="term" value="F:NADH dehydrogenase (ubiquinone) activity"/>
    <property type="evidence" value="ECO:0007669"/>
    <property type="project" value="UniProtKB-EC"/>
</dbReference>
<proteinExistence type="inferred from homology"/>
<accession>E4XC04</accession>
<evidence type="ECO:0000256" key="15">
    <source>
        <dbReference type="SAM" id="MobiDB-lite"/>
    </source>
</evidence>
<dbReference type="InterPro" id="IPR041921">
    <property type="entry name" value="NuoE_N"/>
</dbReference>
<evidence type="ECO:0000256" key="11">
    <source>
        <dbReference type="ARBA" id="ARBA00034078"/>
    </source>
</evidence>
<dbReference type="GO" id="GO:0003954">
    <property type="term" value="F:NADH dehydrogenase activity"/>
    <property type="evidence" value="ECO:0007669"/>
    <property type="project" value="TreeGrafter"/>
</dbReference>
<comment type="subunit">
    <text evidence="9">Core subunit of respiratory chain NADH dehydrogenase (Complex I) which is composed of 45 different subunits. This is a component of the flavoprotein-sulfur (FP) fragment of the enzyme.</text>
</comment>
<evidence type="ECO:0000256" key="4">
    <source>
        <dbReference type="ARBA" id="ARBA00022723"/>
    </source>
</evidence>
<protein>
    <recommendedName>
        <fullName evidence="2">NADH dehydrogenase [ubiquinone] flavoprotein 2, mitochondrial</fullName>
    </recommendedName>
    <alternativeName>
        <fullName evidence="10">NADH-ubiquinone oxidoreductase 24 kDa subunit</fullName>
    </alternativeName>
</protein>
<evidence type="ECO:0000256" key="8">
    <source>
        <dbReference type="ARBA" id="ARBA00023027"/>
    </source>
</evidence>
<dbReference type="Proteomes" id="UP000001307">
    <property type="component" value="Unassembled WGS sequence"/>
</dbReference>
<evidence type="ECO:0000256" key="6">
    <source>
        <dbReference type="ARBA" id="ARBA00023004"/>
    </source>
</evidence>
<dbReference type="GO" id="GO:0098796">
    <property type="term" value="C:membrane protein complex"/>
    <property type="evidence" value="ECO:0007669"/>
    <property type="project" value="UniProtKB-ARBA"/>
</dbReference>
<dbReference type="SUPFAM" id="SSF52833">
    <property type="entry name" value="Thioredoxin-like"/>
    <property type="match status" value="1"/>
</dbReference>
<evidence type="ECO:0000256" key="7">
    <source>
        <dbReference type="ARBA" id="ARBA00023014"/>
    </source>
</evidence>
<dbReference type="InterPro" id="IPR002023">
    <property type="entry name" value="NuoE-like"/>
</dbReference>
<dbReference type="PIRSF" id="PIRSF000216">
    <property type="entry name" value="NADH_DH_24kDa"/>
    <property type="match status" value="1"/>
</dbReference>
<dbReference type="GO" id="GO:0005743">
    <property type="term" value="C:mitochondrial inner membrane"/>
    <property type="evidence" value="ECO:0007669"/>
    <property type="project" value="UniProtKB-ARBA"/>
</dbReference>
<feature type="binding site" evidence="14">
    <location>
        <position position="165"/>
    </location>
    <ligand>
        <name>[2Fe-2S] cluster</name>
        <dbReference type="ChEBI" id="CHEBI:190135"/>
    </ligand>
</feature>
<dbReference type="OrthoDB" id="10254187at2759"/>
<evidence type="ECO:0000256" key="1">
    <source>
        <dbReference type="ARBA" id="ARBA00010643"/>
    </source>
</evidence>
<sequence length="238" mass="26662">MIRRLVSRVQFPSTSSRRAGIFVHRDTKESNTEIPFEWTEENLVRIQAIKNQYPYGHENNASIMPVLDLAQRQYGGWLPLSVMDAVAATLDVPPIRVYEVATFYTMYKRVPVGKYHIQLCGTTPCMIGGCGAKKIKEAILEEVGIGHHNDELTSDKMFSYEEVECLGACVNAPMVQINDDYYEDLTEQDMKTILRDLRKDGFSRKGPRNGRVSSEPLGGATSLTEPPTGPGFGVRDDL</sequence>
<evidence type="ECO:0000256" key="3">
    <source>
        <dbReference type="ARBA" id="ARBA00022714"/>
    </source>
</evidence>
<keyword evidence="17" id="KW-1185">Reference proteome</keyword>
<dbReference type="Pfam" id="PF01257">
    <property type="entry name" value="2Fe-2S_thioredx"/>
    <property type="match status" value="1"/>
</dbReference>
<dbReference type="CDD" id="cd03064">
    <property type="entry name" value="TRX_Fd_NuoE"/>
    <property type="match status" value="1"/>
</dbReference>
<dbReference type="InParanoid" id="E4XC04"/>
<organism evidence="16">
    <name type="scientific">Oikopleura dioica</name>
    <name type="common">Tunicate</name>
    <dbReference type="NCBI Taxonomy" id="34765"/>
    <lineage>
        <taxon>Eukaryota</taxon>
        <taxon>Metazoa</taxon>
        <taxon>Chordata</taxon>
        <taxon>Tunicata</taxon>
        <taxon>Appendicularia</taxon>
        <taxon>Copelata</taxon>
        <taxon>Oikopleuridae</taxon>
        <taxon>Oikopleura</taxon>
    </lineage>
</organism>
<name>E4XC04_OIKDI</name>
<comment type="function">
    <text evidence="12">Core subunit of the mitochondrial membrane respiratory chain NADH dehydrogenase (Complex I) which catalyzes electron transfer from NADH through the respiratory chain, using ubiquinone as an electron acceptor. Parts of the peripheral arm of the enzyme, where the electrons from NADH are accepted by flavin mononucleotide (FMN) and then passed along a chain of iron-sulfur clusters by electron tunnelling to the final acceptor ubiquinone. Contains one iron-sulfur cluster.</text>
</comment>
<dbReference type="FunFam" id="3.40.30.10:FF:000022">
    <property type="entry name" value="NADH dehydrogenase flavoprotein 2, mitochondrial"/>
    <property type="match status" value="1"/>
</dbReference>
<feature type="binding site" evidence="14">
    <location>
        <position position="169"/>
    </location>
    <ligand>
        <name>[2Fe-2S] cluster</name>
        <dbReference type="ChEBI" id="CHEBI:190135"/>
    </ligand>
</feature>
<dbReference type="PROSITE" id="PS01099">
    <property type="entry name" value="COMPLEX1_24K"/>
    <property type="match status" value="1"/>
</dbReference>
<dbReference type="GO" id="GO:0051537">
    <property type="term" value="F:2 iron, 2 sulfur cluster binding"/>
    <property type="evidence" value="ECO:0007669"/>
    <property type="project" value="UniProtKB-KW"/>
</dbReference>
<evidence type="ECO:0000256" key="12">
    <source>
        <dbReference type="ARBA" id="ARBA00045293"/>
    </source>
</evidence>
<dbReference type="GO" id="GO:1902494">
    <property type="term" value="C:catalytic complex"/>
    <property type="evidence" value="ECO:0007669"/>
    <property type="project" value="UniProtKB-ARBA"/>
</dbReference>
<gene>
    <name evidence="16" type="ORF">GSOID_T00006662001</name>
</gene>
<evidence type="ECO:0000313" key="16">
    <source>
        <dbReference type="EMBL" id="CBY09129.1"/>
    </source>
</evidence>
<feature type="region of interest" description="Disordered" evidence="15">
    <location>
        <begin position="201"/>
        <end position="238"/>
    </location>
</feature>